<evidence type="ECO:0000313" key="10">
    <source>
        <dbReference type="Proteomes" id="UP000319782"/>
    </source>
</evidence>
<dbReference type="InterPro" id="IPR007027">
    <property type="entry name" value="Poxvirus_F11"/>
</dbReference>
<sequence length="302" mass="35386">MSIMCLSNKKKEEYILKYFLNNRCYDDLYSVNGGNVAVGNFLKSKSEELYFSFNLFLNDLDMSKKKVGFYSLKEINVNIFYKLLLNEEFFTVIGSYLVKLKHGNAFFLNESTFSNSVVITACVKNKGISGLFIPDTTFLKINIEEGDFIMSGFLNGVNFLPQIGGESIYLVTILSPKELSITEKAFFYEKNNEETLNITSNIISIRRLKIIELVNKIIKLKKVMEKENNCYIPNNFVIYDTILNKNNNFLYSFKKKYKIDDDETLWEKITNLFLKIDKLLDYNIKHYQLINDYIINKVKYYY</sequence>
<reference evidence="8" key="7">
    <citation type="submission" date="2020-12" db="EMBL/GenBank/DDBJ databases">
        <authorList>
            <person name="Yuan Y.X."/>
            <person name="Shao J.W."/>
            <person name="Zhang X."/>
            <person name="Wang N.L."/>
            <person name="Liu Q."/>
            <person name="Ma J."/>
        </authorList>
    </citation>
    <scope>NUCLEOTIDE SEQUENCE</scope>
    <source>
        <strain evidence="8">China/GD01/2020</strain>
    </source>
</reference>
<evidence type="ECO:0000313" key="2">
    <source>
        <dbReference type="EMBL" id="AOO78586.1"/>
    </source>
</evidence>
<reference evidence="6 11" key="5">
    <citation type="submission" date="2019-01" db="EMBL/GenBank/DDBJ databases">
        <title>The Complete Genome Sequence of the Lumpy Skin Disease Virus Vaccine, Herbivac LS, Reveals a Mutation in the Superoxide Dismutase Gene Homolog.</title>
        <authorList>
            <person name="Douglass N."/>
            <person name="Van der Walt A."/>
            <person name="Omar R."/>
            <person name="Williamson A.-L."/>
        </authorList>
    </citation>
    <scope>NUCLEOTIDE SEQUENCE [LARGE SCALE GENOMIC DNA]</scope>
    <source>
        <strain evidence="6 11">Herbivac LS</strain>
    </source>
</reference>
<evidence type="ECO:0000313" key="11">
    <source>
        <dbReference type="Proteomes" id="UP000319919"/>
    </source>
</evidence>
<proteinExistence type="predicted"/>
<dbReference type="EMBL" id="KX764645">
    <property type="protein sequence ID" value="AOO78903.1"/>
    <property type="molecule type" value="Genomic_DNA"/>
</dbReference>
<dbReference type="EMBL" id="MT992618">
    <property type="protein sequence ID" value="QOQ86147.1"/>
    <property type="molecule type" value="Genomic_DNA"/>
</dbReference>
<reference evidence="4" key="2">
    <citation type="submission" date="2016-08" db="EMBL/GenBank/DDBJ databases">
        <title>Complete Genome Sequences of the Neethling-like Lumpy Skin Disease Virus Strains from Three Commercial Live Attenuated Vaccines.</title>
        <authorList>
            <person name="Mathijs E."/>
            <person name="Vandenbussche F."/>
            <person name="Haegeman A."/>
            <person name="King A."/>
            <person name="Van Borm S."/>
            <person name="De Clercq K."/>
        </authorList>
    </citation>
    <scope>NUCLEOTIDE SEQUENCE</scope>
    <source>
        <strain evidence="3">Neethling-Herbivac vaccine</strain>
        <strain evidence="4">Neethling-LSD vaccine-OBP</strain>
        <strain evidence="2">SIS-Lumpyvax vaccine</strain>
    </source>
</reference>
<dbReference type="Proteomes" id="UP000318888">
    <property type="component" value="Segment"/>
</dbReference>
<evidence type="ECO:0000313" key="9">
    <source>
        <dbReference type="Proteomes" id="UP000156762"/>
    </source>
</evidence>
<dbReference type="PIRSF" id="PIRSF015981">
    <property type="entry name" value="VAC_F11L"/>
    <property type="match status" value="1"/>
</dbReference>
<reference evidence="7" key="6">
    <citation type="submission" date="2020-09" db="EMBL/GenBank/DDBJ databases">
        <authorList>
            <person name="Amirgazin A."/>
            <person name="Ragatova A."/>
        </authorList>
    </citation>
    <scope>NUCLEOTIDE SEQUENCE [LARGE SCALE GENOMIC DNA]</scope>
    <source>
        <strain evidence="7">KZ-Kostanay-2018</strain>
    </source>
</reference>
<accession>A0A1C9HI42</accession>
<name>A0A1C9HI42_LSDV</name>
<dbReference type="EMBL" id="MW355944">
    <property type="protein sequence ID" value="QWA14598.1"/>
    <property type="molecule type" value="Genomic_DNA"/>
</dbReference>
<gene>
    <name evidence="4" type="primary">LW026</name>
    <name evidence="7" type="synonym">24</name>
    <name evidence="8" type="synonym">LSDV026</name>
</gene>
<reference evidence="10" key="3">
    <citation type="submission" date="2016-08" db="EMBL/GenBank/DDBJ databases">
        <title>Complete Genome Sequences of the Neethling-like Lumpy Skin Disease Virus Strains from Three Commercial Live Attenuated Vaccines.</title>
        <authorList>
            <person name="Mathijs E."/>
            <person name="Vandenbussche F."/>
            <person name="Haegeman A."/>
            <person name="Potgieter C."/>
            <person name="Maartens L."/>
            <person name="Van Borm S."/>
            <person name="De Clercq K."/>
        </authorList>
    </citation>
    <scope>NUCLEOTIDE SEQUENCE [LARGE SCALE GENOMIC DNA]</scope>
    <source>
        <strain evidence="10">Neethling-Herbivac vaccine</strain>
    </source>
</reference>
<dbReference type="Pfam" id="PF04943">
    <property type="entry name" value="Pox_F11"/>
    <property type="match status" value="1"/>
</dbReference>
<dbReference type="EMBL" id="KX764644">
    <property type="protein sequence ID" value="AOO78745.1"/>
    <property type="molecule type" value="Genomic_DNA"/>
</dbReference>
<organism evidence="4">
    <name type="scientific">Lumpy skin disease virus</name>
    <name type="common">LSDV</name>
    <dbReference type="NCBI Taxonomy" id="59509"/>
    <lineage>
        <taxon>Viruses</taxon>
        <taxon>Varidnaviria</taxon>
        <taxon>Bamfordvirae</taxon>
        <taxon>Nucleocytoviricota</taxon>
        <taxon>Pokkesviricetes</taxon>
        <taxon>Chitovirales</taxon>
        <taxon>Poxviridae</taxon>
        <taxon>Chordopoxvirinae</taxon>
        <taxon>Capripoxvirus</taxon>
        <taxon>Capripoxvirus lumpyskinpox</taxon>
    </lineage>
</organism>
<accession>Q8JTX1</accession>
<evidence type="ECO:0000313" key="1">
    <source>
        <dbReference type="EMBL" id="AAN02751.1"/>
    </source>
</evidence>
<protein>
    <submittedName>
        <fullName evidence="6">LS026</fullName>
    </submittedName>
</protein>
<dbReference type="Proteomes" id="UP000156762">
    <property type="component" value="Segment"/>
</dbReference>
<dbReference type="Proteomes" id="UP000319919">
    <property type="component" value="Segment"/>
</dbReference>
<evidence type="ECO:0000313" key="7">
    <source>
        <dbReference type="EMBL" id="QOQ86147.1"/>
    </source>
</evidence>
<evidence type="ECO:0000313" key="3">
    <source>
        <dbReference type="EMBL" id="AOO78745.1"/>
    </source>
</evidence>
<dbReference type="Proteomes" id="UP000319782">
    <property type="component" value="Segment"/>
</dbReference>
<evidence type="ECO:0000313" key="8">
    <source>
        <dbReference type="EMBL" id="QWA14598.1"/>
    </source>
</evidence>
<dbReference type="EMBL" id="MG972412">
    <property type="protein sequence ID" value="AVR51463.1"/>
    <property type="molecule type" value="Genomic_DNA"/>
</dbReference>
<dbReference type="Proteomes" id="UP000679706">
    <property type="component" value="Segment"/>
</dbReference>
<dbReference type="Proteomes" id="UP000315615">
    <property type="component" value="Segment"/>
</dbReference>
<reference evidence="1 9" key="1">
    <citation type="journal article" date="2003" name="Arch. Virol.">
        <title>Comparative sequence analysis of the South African vaccine strain and two virulent field isolates of Lumpy skin disease virus.</title>
        <authorList>
            <person name="Kara P.D."/>
            <person name="Afonso C.L."/>
            <person name="Wallace D.B."/>
            <person name="Kutish G.F."/>
            <person name="Abolnik C."/>
            <person name="Lu Z."/>
            <person name="Vreede F.T."/>
            <person name="Taljaard L.C.F."/>
            <person name="Zsak A."/>
            <person name="Viljoen G.J."/>
            <person name="Rock D.L."/>
        </authorList>
    </citation>
    <scope>NUCLEOTIDE SEQUENCE [LARGE SCALE GENOMIC DNA]</scope>
    <source>
        <strain evidence="1">Neethling vaccine LW 1959</strain>
    </source>
</reference>
<evidence type="ECO:0000313" key="4">
    <source>
        <dbReference type="EMBL" id="AOO78903.1"/>
    </source>
</evidence>
<dbReference type="EMBL" id="KX764643">
    <property type="protein sequence ID" value="AOO78586.1"/>
    <property type="molecule type" value="Genomic_DNA"/>
</dbReference>
<dbReference type="EMBL" id="MK441838">
    <property type="protein sequence ID" value="QBF55503.1"/>
    <property type="molecule type" value="Genomic_DNA"/>
</dbReference>
<dbReference type="EMBL" id="AF409138">
    <property type="protein sequence ID" value="AAN02751.1"/>
    <property type="molecule type" value="Genomic_DNA"/>
</dbReference>
<evidence type="ECO:0000313" key="5">
    <source>
        <dbReference type="EMBL" id="AVR51463.1"/>
    </source>
</evidence>
<dbReference type="Proteomes" id="UP000318810">
    <property type="component" value="Segment"/>
</dbReference>
<evidence type="ECO:0000313" key="6">
    <source>
        <dbReference type="EMBL" id="QBF55503.1"/>
    </source>
</evidence>
<reference evidence="5" key="4">
    <citation type="submission" date="2018-02" db="EMBL/GenBank/DDBJ databases">
        <title>Lumpy skin disease vaccine virus from skin biopsies.</title>
        <authorList>
            <person name="Lojkic I."/>
            <person name="Simic I."/>
            <person name="Kresic N."/>
            <person name="Bedekovic T."/>
        </authorList>
    </citation>
    <scope>NUCLEOTIDE SEQUENCE [LARGE SCALE GENOMIC DNA]</scope>
    <source>
        <strain evidence="5">Cro2016</strain>
    </source>
</reference>
<dbReference type="Proteomes" id="UP000593826">
    <property type="component" value="Segment"/>
</dbReference>
<organismHost>
    <name type="scientific">Bos taurus</name>
    <name type="common">Bovine</name>
    <dbReference type="NCBI Taxonomy" id="9913"/>
</organismHost>